<feature type="modified residue" description="4-aspartylphosphate" evidence="6">
    <location>
        <position position="66"/>
    </location>
</feature>
<name>A0ABR2YYE5_9CHLO</name>
<dbReference type="InterPro" id="IPR011006">
    <property type="entry name" value="CheY-like_superfamily"/>
</dbReference>
<keyword evidence="5 7" id="KW-0539">Nucleus</keyword>
<gene>
    <name evidence="11" type="ORF">WJX75_001960</name>
</gene>
<evidence type="ECO:0000313" key="12">
    <source>
        <dbReference type="Proteomes" id="UP001491310"/>
    </source>
</evidence>
<evidence type="ECO:0000256" key="1">
    <source>
        <dbReference type="ARBA" id="ARBA00004123"/>
    </source>
</evidence>
<dbReference type="Proteomes" id="UP001491310">
    <property type="component" value="Unassembled WGS sequence"/>
</dbReference>
<feature type="domain" description="CCT" evidence="10">
    <location>
        <begin position="482"/>
        <end position="524"/>
    </location>
</feature>
<keyword evidence="4" id="KW-0090">Biological rhythms</keyword>
<dbReference type="InterPro" id="IPR001789">
    <property type="entry name" value="Sig_transdc_resp-reg_receiver"/>
</dbReference>
<keyword evidence="6" id="KW-0597">Phosphoprotein</keyword>
<dbReference type="PROSITE" id="PS50110">
    <property type="entry name" value="RESPONSE_REGULATORY"/>
    <property type="match status" value="1"/>
</dbReference>
<evidence type="ECO:0000256" key="4">
    <source>
        <dbReference type="ARBA" id="ARBA00023108"/>
    </source>
</evidence>
<feature type="region of interest" description="Disordered" evidence="8">
    <location>
        <begin position="266"/>
        <end position="302"/>
    </location>
</feature>
<dbReference type="InterPro" id="IPR010402">
    <property type="entry name" value="CCT_domain"/>
</dbReference>
<dbReference type="PANTHER" id="PTHR43874">
    <property type="entry name" value="TWO-COMPONENT RESPONSE REGULATOR"/>
    <property type="match status" value="1"/>
</dbReference>
<evidence type="ECO:0008006" key="13">
    <source>
        <dbReference type="Google" id="ProtNLM"/>
    </source>
</evidence>
<organism evidence="11 12">
    <name type="scientific">Coccomyxa subellipsoidea</name>
    <dbReference type="NCBI Taxonomy" id="248742"/>
    <lineage>
        <taxon>Eukaryota</taxon>
        <taxon>Viridiplantae</taxon>
        <taxon>Chlorophyta</taxon>
        <taxon>core chlorophytes</taxon>
        <taxon>Trebouxiophyceae</taxon>
        <taxon>Trebouxiophyceae incertae sedis</taxon>
        <taxon>Coccomyxaceae</taxon>
        <taxon>Coccomyxa</taxon>
    </lineage>
</organism>
<dbReference type="PANTHER" id="PTHR43874:SF125">
    <property type="entry name" value="TWO-COMPONENT RESPONSE REGULATOR-LIKE APRR7"/>
    <property type="match status" value="1"/>
</dbReference>
<dbReference type="EMBL" id="JALJOT010000003">
    <property type="protein sequence ID" value="KAK9916369.1"/>
    <property type="molecule type" value="Genomic_DNA"/>
</dbReference>
<evidence type="ECO:0000256" key="7">
    <source>
        <dbReference type="PROSITE-ProRule" id="PRU00357"/>
    </source>
</evidence>
<evidence type="ECO:0000313" key="11">
    <source>
        <dbReference type="EMBL" id="KAK9916369.1"/>
    </source>
</evidence>
<evidence type="ECO:0000259" key="10">
    <source>
        <dbReference type="PROSITE" id="PS51017"/>
    </source>
</evidence>
<evidence type="ECO:0000256" key="3">
    <source>
        <dbReference type="ARBA" id="ARBA00023012"/>
    </source>
</evidence>
<keyword evidence="12" id="KW-1185">Reference proteome</keyword>
<reference evidence="11 12" key="1">
    <citation type="journal article" date="2024" name="Nat. Commun.">
        <title>Phylogenomics reveals the evolutionary origins of lichenization in chlorophyte algae.</title>
        <authorList>
            <person name="Puginier C."/>
            <person name="Libourel C."/>
            <person name="Otte J."/>
            <person name="Skaloud P."/>
            <person name="Haon M."/>
            <person name="Grisel S."/>
            <person name="Petersen M."/>
            <person name="Berrin J.G."/>
            <person name="Delaux P.M."/>
            <person name="Dal Grande F."/>
            <person name="Keller J."/>
        </authorList>
    </citation>
    <scope>NUCLEOTIDE SEQUENCE [LARGE SCALE GENOMIC DNA]</scope>
    <source>
        <strain evidence="11 12">SAG 216-7</strain>
    </source>
</reference>
<dbReference type="Pfam" id="PF00072">
    <property type="entry name" value="Response_reg"/>
    <property type="match status" value="1"/>
</dbReference>
<evidence type="ECO:0000256" key="2">
    <source>
        <dbReference type="ARBA" id="ARBA00010330"/>
    </source>
</evidence>
<evidence type="ECO:0000256" key="8">
    <source>
        <dbReference type="SAM" id="MobiDB-lite"/>
    </source>
</evidence>
<protein>
    <recommendedName>
        <fullName evidence="13">Response regulatory domain-containing protein</fullName>
    </recommendedName>
</protein>
<evidence type="ECO:0000256" key="5">
    <source>
        <dbReference type="ARBA" id="ARBA00023242"/>
    </source>
</evidence>
<feature type="compositionally biased region" description="Polar residues" evidence="8">
    <location>
        <begin position="292"/>
        <end position="301"/>
    </location>
</feature>
<evidence type="ECO:0000256" key="6">
    <source>
        <dbReference type="PROSITE-ProRule" id="PRU00169"/>
    </source>
</evidence>
<dbReference type="PROSITE" id="PS51017">
    <property type="entry name" value="CCT"/>
    <property type="match status" value="1"/>
</dbReference>
<feature type="domain" description="Response regulatory" evidence="9">
    <location>
        <begin position="14"/>
        <end position="133"/>
    </location>
</feature>
<dbReference type="Pfam" id="PF06203">
    <property type="entry name" value="CCT"/>
    <property type="match status" value="1"/>
</dbReference>
<proteinExistence type="inferred from homology"/>
<dbReference type="Gene3D" id="3.40.50.2300">
    <property type="match status" value="1"/>
</dbReference>
<comment type="caution">
    <text evidence="11">The sequence shown here is derived from an EMBL/GenBank/DDBJ whole genome shotgun (WGS) entry which is preliminary data.</text>
</comment>
<comment type="subcellular location">
    <subcellularLocation>
        <location evidence="1 7">Nucleus</location>
    </subcellularLocation>
</comment>
<dbReference type="SMART" id="SM00448">
    <property type="entry name" value="REC"/>
    <property type="match status" value="1"/>
</dbReference>
<dbReference type="SUPFAM" id="SSF52172">
    <property type="entry name" value="CheY-like"/>
    <property type="match status" value="1"/>
</dbReference>
<accession>A0ABR2YYE5</accession>
<dbReference type="InterPro" id="IPR045279">
    <property type="entry name" value="ARR-like"/>
</dbReference>
<sequence length="530" mass="57251">MKLLTEKTRSFSPHVLLAEDDDLTLRIVEQLLRQCNYRVTVARNGQEALDALQHNDEHKFDLILTDIMMPKVDGMDLVCEVNHRKEWSHLPVIVMSTEQSQAAICKAFTVGAADYLIKPIRKNEVATLWHHIWRRVMAAGIGNQQGQAAGWISANYRQEALLVEVKREACTLDGSMGSPADACLKDVESEGSDSGVSEGAHSFSRSYQEAWAGEAMQVSFVRPHEAPVYGSSKAMAPAMRNFLPRILSAPSILAVERLHCAQHNTSAAATIGHKRPRTEDSDSGPQEPACTADNSNDSGVSEMTGDAAALADGAGSAAAFPLKGCESLGVSSRMVVSVDLKIAPLNLDPWPSTGSIPSVDSTHNSAAAHTDLGQRQADEAAAALCVLAHSFTAVVPRPCLRGNVDTAFLPALDWQKPAAQGQAGAEAAPNIVLGGPSIVVAPKEQLQQQLQQHSFCRALKVATDLHAEMVTQGDPATWAANRKAALEKLREKKKLRSFKKKVRYESRRRLAESRPRVRGQFVKAAVAAAS</sequence>
<evidence type="ECO:0000259" key="9">
    <source>
        <dbReference type="PROSITE" id="PS50110"/>
    </source>
</evidence>
<keyword evidence="3" id="KW-0902">Two-component regulatory system</keyword>
<comment type="similarity">
    <text evidence="2">Belongs to the ARR-like family.</text>
</comment>